<gene>
    <name evidence="7" type="ORF">CLV51_106148</name>
</gene>
<dbReference type="Pfam" id="PF08281">
    <property type="entry name" value="Sigma70_r4_2"/>
    <property type="match status" value="1"/>
</dbReference>
<dbReference type="SUPFAM" id="SSF88946">
    <property type="entry name" value="Sigma2 domain of RNA polymerase sigma factors"/>
    <property type="match status" value="1"/>
</dbReference>
<dbReference type="Proteomes" id="UP000240971">
    <property type="component" value="Unassembled WGS sequence"/>
</dbReference>
<keyword evidence="3" id="KW-0731">Sigma factor</keyword>
<feature type="domain" description="RNA polymerase sigma-70 region 2" evidence="5">
    <location>
        <begin position="13"/>
        <end position="79"/>
    </location>
</feature>
<dbReference type="InterPro" id="IPR013324">
    <property type="entry name" value="RNA_pol_sigma_r3/r4-like"/>
</dbReference>
<evidence type="ECO:0000313" key="8">
    <source>
        <dbReference type="Proteomes" id="UP000240971"/>
    </source>
</evidence>
<comment type="caution">
    <text evidence="7">The sequence shown here is derived from an EMBL/GenBank/DDBJ whole genome shotgun (WGS) entry which is preliminary data.</text>
</comment>
<dbReference type="InterPro" id="IPR039425">
    <property type="entry name" value="RNA_pol_sigma-70-like"/>
</dbReference>
<dbReference type="Pfam" id="PF04542">
    <property type="entry name" value="Sigma70_r2"/>
    <property type="match status" value="1"/>
</dbReference>
<dbReference type="InterPro" id="IPR007627">
    <property type="entry name" value="RNA_pol_sigma70_r2"/>
</dbReference>
<evidence type="ECO:0000256" key="1">
    <source>
        <dbReference type="ARBA" id="ARBA00010641"/>
    </source>
</evidence>
<dbReference type="GO" id="GO:0016987">
    <property type="term" value="F:sigma factor activity"/>
    <property type="evidence" value="ECO:0007669"/>
    <property type="project" value="UniProtKB-KW"/>
</dbReference>
<dbReference type="PANTHER" id="PTHR43133">
    <property type="entry name" value="RNA POLYMERASE ECF-TYPE SIGMA FACTO"/>
    <property type="match status" value="1"/>
</dbReference>
<accession>A0A2P8HDK9</accession>
<dbReference type="NCBIfam" id="TIGR02937">
    <property type="entry name" value="sigma70-ECF"/>
    <property type="match status" value="1"/>
</dbReference>
<evidence type="ECO:0000256" key="4">
    <source>
        <dbReference type="ARBA" id="ARBA00023163"/>
    </source>
</evidence>
<dbReference type="EMBL" id="PYAW01000006">
    <property type="protein sequence ID" value="PSL44282.1"/>
    <property type="molecule type" value="Genomic_DNA"/>
</dbReference>
<organism evidence="7 8">
    <name type="scientific">Chitinophaga niastensis</name>
    <dbReference type="NCBI Taxonomy" id="536980"/>
    <lineage>
        <taxon>Bacteria</taxon>
        <taxon>Pseudomonadati</taxon>
        <taxon>Bacteroidota</taxon>
        <taxon>Chitinophagia</taxon>
        <taxon>Chitinophagales</taxon>
        <taxon>Chitinophagaceae</taxon>
        <taxon>Chitinophaga</taxon>
    </lineage>
</organism>
<evidence type="ECO:0000259" key="6">
    <source>
        <dbReference type="Pfam" id="PF08281"/>
    </source>
</evidence>
<sequence>MRKNTLYEQFHIIFEQHYNPLCNYALTFVKSEQASEDIVQEVFMKIWENGENIIRADGIRYYLFTAVRNNSLTYLRKAGKHPVVALTDEDVVEEQLLFSGEVIKEVDYRAALNNAISTLPPKCRDVFIMSRVSKLSYQQIATSQGISIKTVENQIGKALKMLRAFAKSIHFWMLLEIFALINW</sequence>
<dbReference type="AlphaFoldDB" id="A0A2P8HDK9"/>
<feature type="domain" description="RNA polymerase sigma factor 70 region 4 type 2" evidence="6">
    <location>
        <begin position="111"/>
        <end position="162"/>
    </location>
</feature>
<dbReference type="InterPro" id="IPR013325">
    <property type="entry name" value="RNA_pol_sigma_r2"/>
</dbReference>
<protein>
    <submittedName>
        <fullName evidence="7">RNA polymerase sigma-70 factor (ECF subfamily)</fullName>
    </submittedName>
</protein>
<evidence type="ECO:0000256" key="2">
    <source>
        <dbReference type="ARBA" id="ARBA00023015"/>
    </source>
</evidence>
<keyword evidence="8" id="KW-1185">Reference proteome</keyword>
<evidence type="ECO:0000259" key="5">
    <source>
        <dbReference type="Pfam" id="PF04542"/>
    </source>
</evidence>
<name>A0A2P8HDK9_CHINA</name>
<dbReference type="Gene3D" id="1.10.1740.10">
    <property type="match status" value="1"/>
</dbReference>
<keyword evidence="4" id="KW-0804">Transcription</keyword>
<dbReference type="InterPro" id="IPR014327">
    <property type="entry name" value="RNA_pol_sigma70_bacteroid"/>
</dbReference>
<reference evidence="7 8" key="1">
    <citation type="submission" date="2018-03" db="EMBL/GenBank/DDBJ databases">
        <title>Genomic Encyclopedia of Archaeal and Bacterial Type Strains, Phase II (KMG-II): from individual species to whole genera.</title>
        <authorList>
            <person name="Goeker M."/>
        </authorList>
    </citation>
    <scope>NUCLEOTIDE SEQUENCE [LARGE SCALE GENOMIC DNA]</scope>
    <source>
        <strain evidence="7 8">DSM 24859</strain>
    </source>
</reference>
<dbReference type="GO" id="GO:0003677">
    <property type="term" value="F:DNA binding"/>
    <property type="evidence" value="ECO:0007669"/>
    <property type="project" value="InterPro"/>
</dbReference>
<evidence type="ECO:0000313" key="7">
    <source>
        <dbReference type="EMBL" id="PSL44282.1"/>
    </source>
</evidence>
<dbReference type="CDD" id="cd06171">
    <property type="entry name" value="Sigma70_r4"/>
    <property type="match status" value="1"/>
</dbReference>
<comment type="similarity">
    <text evidence="1">Belongs to the sigma-70 factor family. ECF subfamily.</text>
</comment>
<dbReference type="GO" id="GO:0006352">
    <property type="term" value="P:DNA-templated transcription initiation"/>
    <property type="evidence" value="ECO:0007669"/>
    <property type="project" value="InterPro"/>
</dbReference>
<dbReference type="InterPro" id="IPR014284">
    <property type="entry name" value="RNA_pol_sigma-70_dom"/>
</dbReference>
<proteinExistence type="inferred from homology"/>
<dbReference type="PANTHER" id="PTHR43133:SF46">
    <property type="entry name" value="RNA POLYMERASE SIGMA-70 FACTOR ECF SUBFAMILY"/>
    <property type="match status" value="1"/>
</dbReference>
<dbReference type="InterPro" id="IPR036388">
    <property type="entry name" value="WH-like_DNA-bd_sf"/>
</dbReference>
<dbReference type="OrthoDB" id="659361at2"/>
<dbReference type="Gene3D" id="1.10.10.10">
    <property type="entry name" value="Winged helix-like DNA-binding domain superfamily/Winged helix DNA-binding domain"/>
    <property type="match status" value="1"/>
</dbReference>
<dbReference type="SUPFAM" id="SSF88659">
    <property type="entry name" value="Sigma3 and sigma4 domains of RNA polymerase sigma factors"/>
    <property type="match status" value="1"/>
</dbReference>
<dbReference type="RefSeq" id="WP_158267130.1">
    <property type="nucleotide sequence ID" value="NZ_PYAW01000006.1"/>
</dbReference>
<keyword evidence="2" id="KW-0805">Transcription regulation</keyword>
<dbReference type="InterPro" id="IPR013249">
    <property type="entry name" value="RNA_pol_sigma70_r4_t2"/>
</dbReference>
<dbReference type="NCBIfam" id="TIGR02985">
    <property type="entry name" value="Sig70_bacteroi1"/>
    <property type="match status" value="1"/>
</dbReference>
<evidence type="ECO:0000256" key="3">
    <source>
        <dbReference type="ARBA" id="ARBA00023082"/>
    </source>
</evidence>